<feature type="coiled-coil region" evidence="1">
    <location>
        <begin position="66"/>
        <end position="93"/>
    </location>
</feature>
<name>A0A835HIB8_9MAGN</name>
<dbReference type="OrthoDB" id="1892195at2759"/>
<dbReference type="AlphaFoldDB" id="A0A835HIB8"/>
<gene>
    <name evidence="4" type="ORF">IFM89_029933</name>
</gene>
<comment type="caution">
    <text evidence="4">The sequence shown here is derived from an EMBL/GenBank/DDBJ whole genome shotgun (WGS) entry which is preliminary data.</text>
</comment>
<dbReference type="InterPro" id="IPR005379">
    <property type="entry name" value="FDM1-5/IDN2_XH"/>
</dbReference>
<dbReference type="PANTHER" id="PTHR21596:SF82">
    <property type="entry name" value="FACTOR OF DNA METHYLATION 5-LIKE"/>
    <property type="match status" value="1"/>
</dbReference>
<dbReference type="GO" id="GO:0080188">
    <property type="term" value="P:gene silencing by siRNA-directed DNA methylation"/>
    <property type="evidence" value="ECO:0007669"/>
    <property type="project" value="InterPro"/>
</dbReference>
<proteinExistence type="predicted"/>
<evidence type="ECO:0000256" key="2">
    <source>
        <dbReference type="SAM" id="MobiDB-lite"/>
    </source>
</evidence>
<feature type="region of interest" description="Disordered" evidence="2">
    <location>
        <begin position="282"/>
        <end position="319"/>
    </location>
</feature>
<feature type="compositionally biased region" description="Basic and acidic residues" evidence="2">
    <location>
        <begin position="285"/>
        <end position="304"/>
    </location>
</feature>
<dbReference type="Pfam" id="PF03469">
    <property type="entry name" value="XH"/>
    <property type="match status" value="1"/>
</dbReference>
<protein>
    <recommendedName>
        <fullName evidence="3">Factor of DNA methylation 1-5/IDN2 domain-containing protein</fullName>
    </recommendedName>
</protein>
<reference evidence="4 5" key="1">
    <citation type="submission" date="2020-10" db="EMBL/GenBank/DDBJ databases">
        <title>The Coptis chinensis genome and diversification of protoberbering-type alkaloids.</title>
        <authorList>
            <person name="Wang B."/>
            <person name="Shu S."/>
            <person name="Song C."/>
            <person name="Liu Y."/>
        </authorList>
    </citation>
    <scope>NUCLEOTIDE SEQUENCE [LARGE SCALE GENOMIC DNA]</scope>
    <source>
        <strain evidence="4">HL-2020</strain>
        <tissue evidence="4">Leaf</tissue>
    </source>
</reference>
<evidence type="ECO:0000313" key="4">
    <source>
        <dbReference type="EMBL" id="KAF9598683.1"/>
    </source>
</evidence>
<dbReference type="PANTHER" id="PTHR21596">
    <property type="entry name" value="RIBONUCLEASE P SUBUNIT P38"/>
    <property type="match status" value="1"/>
</dbReference>
<evidence type="ECO:0000256" key="1">
    <source>
        <dbReference type="SAM" id="Coils"/>
    </source>
</evidence>
<sequence length="319" mass="36508">MGFIYGSLEMKSMKDTAHDLSLRLSQENEKLKSDLLCHRKKLDENKDLERHDTQLNLEKNYASSLKEKMQQELEVLSKELKEMTDEVESLVDQCQTLTVVERKYNHELQEVRKALIDGFDDFLSYARGTIGLKRMGVLDVKPFQDACSLKLQNGDLDVTSIALCSLWQEHVKNSQWHPFRIISNKGIFHEIIDENDEKLRELKHEWGEKVYDAVAVALLEINEYNASGGYAVRELWNFKEVRKASLKEVIEYILNKLKILTASKHRRVKTASMACSNVVGGQASGEKKVESSDKKATASWERRPLHTTHVGVAGNEEKG</sequence>
<evidence type="ECO:0000313" key="5">
    <source>
        <dbReference type="Proteomes" id="UP000631114"/>
    </source>
</evidence>
<evidence type="ECO:0000259" key="3">
    <source>
        <dbReference type="Pfam" id="PF03469"/>
    </source>
</evidence>
<keyword evidence="5" id="KW-1185">Reference proteome</keyword>
<keyword evidence="1" id="KW-0175">Coiled coil</keyword>
<dbReference type="InterPro" id="IPR045177">
    <property type="entry name" value="FDM1-5/IDN2"/>
</dbReference>
<dbReference type="Proteomes" id="UP000631114">
    <property type="component" value="Unassembled WGS sequence"/>
</dbReference>
<accession>A0A835HIB8</accession>
<organism evidence="4 5">
    <name type="scientific">Coptis chinensis</name>
    <dbReference type="NCBI Taxonomy" id="261450"/>
    <lineage>
        <taxon>Eukaryota</taxon>
        <taxon>Viridiplantae</taxon>
        <taxon>Streptophyta</taxon>
        <taxon>Embryophyta</taxon>
        <taxon>Tracheophyta</taxon>
        <taxon>Spermatophyta</taxon>
        <taxon>Magnoliopsida</taxon>
        <taxon>Ranunculales</taxon>
        <taxon>Ranunculaceae</taxon>
        <taxon>Coptidoideae</taxon>
        <taxon>Coptis</taxon>
    </lineage>
</organism>
<feature type="domain" description="Factor of DNA methylation 1-5/IDN2" evidence="3">
    <location>
        <begin position="133"/>
        <end position="260"/>
    </location>
</feature>
<dbReference type="EMBL" id="JADFTS010000007">
    <property type="protein sequence ID" value="KAF9598683.1"/>
    <property type="molecule type" value="Genomic_DNA"/>
</dbReference>